<feature type="compositionally biased region" description="Basic and acidic residues" evidence="1">
    <location>
        <begin position="1"/>
        <end position="20"/>
    </location>
</feature>
<dbReference type="EMBL" id="QGNW01000009">
    <property type="protein sequence ID" value="RVX19378.1"/>
    <property type="molecule type" value="Genomic_DNA"/>
</dbReference>
<proteinExistence type="predicted"/>
<dbReference type="CDD" id="cd14686">
    <property type="entry name" value="bZIP"/>
    <property type="match status" value="1"/>
</dbReference>
<protein>
    <submittedName>
        <fullName evidence="2">Uncharacterized protein</fullName>
    </submittedName>
</protein>
<dbReference type="Proteomes" id="UP000288805">
    <property type="component" value="Unassembled WGS sequence"/>
</dbReference>
<feature type="region of interest" description="Disordered" evidence="1">
    <location>
        <begin position="1"/>
        <end position="38"/>
    </location>
</feature>
<evidence type="ECO:0000256" key="1">
    <source>
        <dbReference type="SAM" id="MobiDB-lite"/>
    </source>
</evidence>
<comment type="caution">
    <text evidence="2">The sequence shown here is derived from an EMBL/GenBank/DDBJ whole genome shotgun (WGS) entry which is preliminary data.</text>
</comment>
<feature type="region of interest" description="Disordered" evidence="1">
    <location>
        <begin position="412"/>
        <end position="433"/>
    </location>
</feature>
<evidence type="ECO:0000313" key="2">
    <source>
        <dbReference type="EMBL" id="RVX19378.1"/>
    </source>
</evidence>
<feature type="compositionally biased region" description="Basic and acidic residues" evidence="1">
    <location>
        <begin position="419"/>
        <end position="433"/>
    </location>
</feature>
<accession>A0A438KDV2</accession>
<dbReference type="AlphaFoldDB" id="A0A438KDV2"/>
<sequence>MQEGTLRKAPGEKGPDEKGRGSSPTIRSPAAKKKKKTIAQALQIVSPAPDLLSSFSDFASSQSDSPAPVPDDTSSSPQLDTFRPGSGPSQPQPDFVGLRVVHEPEEERDMNDFRAGFLERHCKRLCDPIEIVPSPAKRVCPEIAEEDPVAEVPPSIMSYPNEAGSTAAVATQLDVVGPHAAAATQTDVAGPSAAVVVQSDVAAFSNVLSTEETRGTNGGLDAVVDEEASDEKSNPIVAVPPSWEEIMEMLKGVSCFTDAEALSTKMTNFFPLTKRVSVNMGGDPPTFVKARLPFGTPESVVSCIQHLQEWTIPETVEVVVAGIRYMMHTHEHLFKRLEVAEAMQAFISHHPGGIEEMRSQLERVEADLDATQKVVADGAEKLKLAEGEKGAIWAEADLLKWEKEALEGQVKGVEQENSQLKKEVDELRASLAA</sequence>
<reference evidence="2 3" key="1">
    <citation type="journal article" date="2018" name="PLoS Genet.">
        <title>Population sequencing reveals clonal diversity and ancestral inbreeding in the grapevine cultivar Chardonnay.</title>
        <authorList>
            <person name="Roach M.J."/>
            <person name="Johnson D.L."/>
            <person name="Bohlmann J."/>
            <person name="van Vuuren H.J."/>
            <person name="Jones S.J."/>
            <person name="Pretorius I.S."/>
            <person name="Schmidt S.A."/>
            <person name="Borneman A.R."/>
        </authorList>
    </citation>
    <scope>NUCLEOTIDE SEQUENCE [LARGE SCALE GENOMIC DNA]</scope>
    <source>
        <strain evidence="3">cv. Chardonnay</strain>
        <tissue evidence="2">Leaf</tissue>
    </source>
</reference>
<feature type="compositionally biased region" description="Low complexity" evidence="1">
    <location>
        <begin position="53"/>
        <end position="66"/>
    </location>
</feature>
<gene>
    <name evidence="2" type="ORF">CK203_008637</name>
</gene>
<evidence type="ECO:0000313" key="3">
    <source>
        <dbReference type="Proteomes" id="UP000288805"/>
    </source>
</evidence>
<organism evidence="2 3">
    <name type="scientific">Vitis vinifera</name>
    <name type="common">Grape</name>
    <dbReference type="NCBI Taxonomy" id="29760"/>
    <lineage>
        <taxon>Eukaryota</taxon>
        <taxon>Viridiplantae</taxon>
        <taxon>Streptophyta</taxon>
        <taxon>Embryophyta</taxon>
        <taxon>Tracheophyta</taxon>
        <taxon>Spermatophyta</taxon>
        <taxon>Magnoliopsida</taxon>
        <taxon>eudicotyledons</taxon>
        <taxon>Gunneridae</taxon>
        <taxon>Pentapetalae</taxon>
        <taxon>rosids</taxon>
        <taxon>Vitales</taxon>
        <taxon>Vitaceae</taxon>
        <taxon>Viteae</taxon>
        <taxon>Vitis</taxon>
    </lineage>
</organism>
<feature type="region of interest" description="Disordered" evidence="1">
    <location>
        <begin position="52"/>
        <end position="95"/>
    </location>
</feature>
<name>A0A438KDV2_VITVI</name>